<feature type="compositionally biased region" description="Basic residues" evidence="2">
    <location>
        <begin position="41"/>
        <end position="52"/>
    </location>
</feature>
<dbReference type="EMBL" id="CP051141">
    <property type="protein sequence ID" value="QIW99769.1"/>
    <property type="molecule type" value="Genomic_DNA"/>
</dbReference>
<dbReference type="GO" id="GO:0008270">
    <property type="term" value="F:zinc ion binding"/>
    <property type="evidence" value="ECO:0007669"/>
    <property type="project" value="InterPro"/>
</dbReference>
<keyword evidence="5" id="KW-1185">Reference proteome</keyword>
<keyword evidence="1" id="KW-0539">Nucleus</keyword>
<evidence type="ECO:0000313" key="4">
    <source>
        <dbReference type="EMBL" id="QIW99769.1"/>
    </source>
</evidence>
<dbReference type="Proteomes" id="UP000503462">
    <property type="component" value="Chromosome 3"/>
</dbReference>
<gene>
    <name evidence="4" type="ORF">AMS68_005287</name>
</gene>
<feature type="domain" description="Zn(2)-C6 fungal-type" evidence="3">
    <location>
        <begin position="54"/>
        <end position="84"/>
    </location>
</feature>
<proteinExistence type="predicted"/>
<dbReference type="SUPFAM" id="SSF57701">
    <property type="entry name" value="Zn2/Cys6 DNA-binding domain"/>
    <property type="match status" value="1"/>
</dbReference>
<feature type="region of interest" description="Disordered" evidence="2">
    <location>
        <begin position="17"/>
        <end position="53"/>
    </location>
</feature>
<feature type="compositionally biased region" description="Basic and acidic residues" evidence="2">
    <location>
        <begin position="24"/>
        <end position="40"/>
    </location>
</feature>
<protein>
    <recommendedName>
        <fullName evidence="3">Zn(2)-C6 fungal-type domain-containing protein</fullName>
    </recommendedName>
</protein>
<dbReference type="InterPro" id="IPR036864">
    <property type="entry name" value="Zn2-C6_fun-type_DNA-bd_sf"/>
</dbReference>
<feature type="compositionally biased region" description="Low complexity" evidence="2">
    <location>
        <begin position="121"/>
        <end position="140"/>
    </location>
</feature>
<feature type="region of interest" description="Disordered" evidence="2">
    <location>
        <begin position="119"/>
        <end position="140"/>
    </location>
</feature>
<accession>A0A6H0XZD4</accession>
<dbReference type="PROSITE" id="PS50048">
    <property type="entry name" value="ZN2_CY6_FUNGAL_2"/>
    <property type="match status" value="1"/>
</dbReference>
<dbReference type="CDD" id="cd00067">
    <property type="entry name" value="GAL4"/>
    <property type="match status" value="1"/>
</dbReference>
<evidence type="ECO:0000256" key="2">
    <source>
        <dbReference type="SAM" id="MobiDB-lite"/>
    </source>
</evidence>
<evidence type="ECO:0000256" key="1">
    <source>
        <dbReference type="ARBA" id="ARBA00023242"/>
    </source>
</evidence>
<sequence>MLDPILPFAAVTAEQAAAITESRAPSKETEQPSTTRVHDSKNRKRKAHKKSRRGCENCKLRRVKCDEAKPVCQKCQSFGVDCTYDAKSTGLKFAGESSFSVHKPTHVAPTSAAMVLGSMAGPRSPSQLSSSSTLGSDSTESRTSFRWLPADLEVLGKFQQRTVLTVGTQATAKLYQNEIFKLAINYPFLTHVVLTLTLMHERHLTGAITIGERATMHWLQGTALFKEALVKPEKQSQRDALWACAAMLGCIQFACIEARTTEEAWPLKPPSSEDLDWLKMSDGKKAVWKIANVTNPESVFNQMKGHPDLYRPVHFDHTDMAKLTIDFCEVFGIGPHSNSEFNPYHDAALSLARLLPIDCDNNTILEFLAFMSRVHPKLKTLIEQKDPKALVLLACWYAKIYKYQWWIYRRGLLEGTAICIYLDRYYSHAESIQNLLTFAKIAFGISFQADHTVHSVFKNLRITPVVEVSG</sequence>
<dbReference type="OrthoDB" id="416217at2759"/>
<dbReference type="InterPro" id="IPR053157">
    <property type="entry name" value="Sterol_Uptake_Regulator"/>
</dbReference>
<dbReference type="PANTHER" id="PTHR47784:SF9">
    <property type="entry name" value="ZN(II)2CYS6 TRANSCRIPTION FACTOR (EUROFUNG)"/>
    <property type="match status" value="1"/>
</dbReference>
<dbReference type="PROSITE" id="PS00463">
    <property type="entry name" value="ZN2_CY6_FUNGAL_1"/>
    <property type="match status" value="1"/>
</dbReference>
<evidence type="ECO:0000259" key="3">
    <source>
        <dbReference type="PROSITE" id="PS50048"/>
    </source>
</evidence>
<dbReference type="SMART" id="SM00066">
    <property type="entry name" value="GAL4"/>
    <property type="match status" value="1"/>
</dbReference>
<dbReference type="Pfam" id="PF00172">
    <property type="entry name" value="Zn_clus"/>
    <property type="match status" value="1"/>
</dbReference>
<organism evidence="4 5">
    <name type="scientific">Peltaster fructicola</name>
    <dbReference type="NCBI Taxonomy" id="286661"/>
    <lineage>
        <taxon>Eukaryota</taxon>
        <taxon>Fungi</taxon>
        <taxon>Dikarya</taxon>
        <taxon>Ascomycota</taxon>
        <taxon>Pezizomycotina</taxon>
        <taxon>Dothideomycetes</taxon>
        <taxon>Dothideomycetes incertae sedis</taxon>
        <taxon>Peltaster</taxon>
    </lineage>
</organism>
<dbReference type="AlphaFoldDB" id="A0A6H0XZD4"/>
<name>A0A6H0XZD4_9PEZI</name>
<dbReference type="Gene3D" id="4.10.240.10">
    <property type="entry name" value="Zn(2)-C6 fungal-type DNA-binding domain"/>
    <property type="match status" value="1"/>
</dbReference>
<dbReference type="PANTHER" id="PTHR47784">
    <property type="entry name" value="STEROL UPTAKE CONTROL PROTEIN 2"/>
    <property type="match status" value="1"/>
</dbReference>
<dbReference type="GO" id="GO:0001228">
    <property type="term" value="F:DNA-binding transcription activator activity, RNA polymerase II-specific"/>
    <property type="evidence" value="ECO:0007669"/>
    <property type="project" value="TreeGrafter"/>
</dbReference>
<reference evidence="4 5" key="1">
    <citation type="journal article" date="2016" name="Sci. Rep.">
        <title>Peltaster fructicola genome reveals evolution from an invasive phytopathogen to an ectophytic parasite.</title>
        <authorList>
            <person name="Xu C."/>
            <person name="Chen H."/>
            <person name="Gleason M.L."/>
            <person name="Xu J.R."/>
            <person name="Liu H."/>
            <person name="Zhang R."/>
            <person name="Sun G."/>
        </authorList>
    </citation>
    <scope>NUCLEOTIDE SEQUENCE [LARGE SCALE GENOMIC DNA]</scope>
    <source>
        <strain evidence="4 5">LNHT1506</strain>
    </source>
</reference>
<evidence type="ECO:0000313" key="5">
    <source>
        <dbReference type="Proteomes" id="UP000503462"/>
    </source>
</evidence>
<dbReference type="InterPro" id="IPR001138">
    <property type="entry name" value="Zn2Cys6_DnaBD"/>
</dbReference>